<accession>A0AB39KVJ6</accession>
<proteinExistence type="inferred from homology"/>
<organism evidence="13">
    <name type="scientific">Caulobacter sp. 73W</name>
    <dbReference type="NCBI Taxonomy" id="3161137"/>
    <lineage>
        <taxon>Bacteria</taxon>
        <taxon>Pseudomonadati</taxon>
        <taxon>Pseudomonadota</taxon>
        <taxon>Alphaproteobacteria</taxon>
        <taxon>Caulobacterales</taxon>
        <taxon>Caulobacteraceae</taxon>
        <taxon>Caulobacter</taxon>
    </lineage>
</organism>
<feature type="chain" id="PRO_5044275022" evidence="10">
    <location>
        <begin position="23"/>
        <end position="799"/>
    </location>
</feature>
<keyword evidence="10" id="KW-0732">Signal</keyword>
<dbReference type="CDD" id="cd01347">
    <property type="entry name" value="ligand_gated_channel"/>
    <property type="match status" value="1"/>
</dbReference>
<dbReference type="PROSITE" id="PS52016">
    <property type="entry name" value="TONB_DEPENDENT_REC_3"/>
    <property type="match status" value="1"/>
</dbReference>
<dbReference type="Pfam" id="PF07715">
    <property type="entry name" value="Plug"/>
    <property type="match status" value="1"/>
</dbReference>
<dbReference type="EMBL" id="CP158375">
    <property type="protein sequence ID" value="XDO97572.1"/>
    <property type="molecule type" value="Genomic_DNA"/>
</dbReference>
<keyword evidence="13" id="KW-0675">Receptor</keyword>
<evidence type="ECO:0000313" key="13">
    <source>
        <dbReference type="EMBL" id="XDO97572.1"/>
    </source>
</evidence>
<dbReference type="InterPro" id="IPR039426">
    <property type="entry name" value="TonB-dep_rcpt-like"/>
</dbReference>
<evidence type="ECO:0000256" key="3">
    <source>
        <dbReference type="ARBA" id="ARBA00022452"/>
    </source>
</evidence>
<evidence type="ECO:0000256" key="9">
    <source>
        <dbReference type="RuleBase" id="RU003357"/>
    </source>
</evidence>
<dbReference type="InterPro" id="IPR037066">
    <property type="entry name" value="Plug_dom_sf"/>
</dbReference>
<comment type="subcellular location">
    <subcellularLocation>
        <location evidence="1 8">Cell outer membrane</location>
        <topology evidence="1 8">Multi-pass membrane protein</topology>
    </subcellularLocation>
</comment>
<evidence type="ECO:0000256" key="7">
    <source>
        <dbReference type="ARBA" id="ARBA00023237"/>
    </source>
</evidence>
<keyword evidence="7 8" id="KW-0998">Cell outer membrane</keyword>
<evidence type="ECO:0000259" key="12">
    <source>
        <dbReference type="Pfam" id="PF07715"/>
    </source>
</evidence>
<dbReference type="GO" id="GO:0009279">
    <property type="term" value="C:cell outer membrane"/>
    <property type="evidence" value="ECO:0007669"/>
    <property type="project" value="UniProtKB-SubCell"/>
</dbReference>
<feature type="domain" description="TonB-dependent receptor-like beta-barrel" evidence="11">
    <location>
        <begin position="281"/>
        <end position="760"/>
    </location>
</feature>
<evidence type="ECO:0000259" key="11">
    <source>
        <dbReference type="Pfam" id="PF00593"/>
    </source>
</evidence>
<keyword evidence="3 8" id="KW-1134">Transmembrane beta strand</keyword>
<evidence type="ECO:0000256" key="10">
    <source>
        <dbReference type="SAM" id="SignalP"/>
    </source>
</evidence>
<gene>
    <name evidence="13" type="ORF">ABOZ73_03885</name>
</gene>
<dbReference type="Gene3D" id="2.170.130.10">
    <property type="entry name" value="TonB-dependent receptor, plug domain"/>
    <property type="match status" value="1"/>
</dbReference>
<name>A0AB39KVJ6_9CAUL</name>
<keyword evidence="5 9" id="KW-0798">TonB box</keyword>
<sequence>MTLKTTAAWAVLAAAIAAPAFAQTAPAASAADAASQLDELIVTGTRRADRTAYDAITPVDVVSAQALQNVVSDQVTDKLVAITPSFNVLRNPTADGQQYVRPATLRGMAAHHTLVLVNGKRFHRSAFLSGNVQAPDLASIPSIALGRIEVLRDGASAQYGSDAIAGVINLILSDEEGFYGTVQGSQYYEGDGRMIETAARYGLNIGDNGRLVASVTYTDGEPTSRTRQRPDAIAFQNANPTLNVPNPVQRWGQPERQVLRGSLNLNLPINDQIELYGFATYADSTGVNDFNWRNPATDGAYRITAVFPGWNLRSIYPTGFSPQFGQDETDYQLNGGFRGELANLGLTWDASASFGRDEISYFLDNSINASFGPQSPRNFKPGTLIQEEQNLNLDFNKTLAMGWLSAPANLAFGAERRVETYAIEAGDPFSWQIGPGAAAGLPSGSNGFPGYSPTQAGEWDQDSWAVYADLDLPITEQFSADVAVRHEDFSTFGSTTDYKVAARFDVNDNIAFRGAFSTGFRAPTPAQVFSSRTSQGLDTTTLRLFTTGRLSPLDPVAVFFGAKPLQPEQAQNVSLGVTARKGGFTGSIDYYRVEVKDRLANSPNFTVTPAIRAQLIAANVPGADVLTTISYFVNSTDTKTQGIDVVGSYRMPMGPGDLTLTAAYNYNDTKLEKAVVAVSELTRQNLENGLPQHTGNFTADYTFGQFNLMGRVRYFGEWTDAQFQDSKNLIQDFGAQVLFDLAVTAEVREGVKITVGAENLFDTYPDEATFQASRGLIYSRNAVYDTDGGRYYARLAVKF</sequence>
<evidence type="ECO:0000256" key="4">
    <source>
        <dbReference type="ARBA" id="ARBA00022692"/>
    </source>
</evidence>
<reference evidence="13" key="1">
    <citation type="submission" date="2024-06" db="EMBL/GenBank/DDBJ databases">
        <title>Caulobacter inopinatus, sp. nov.</title>
        <authorList>
            <person name="Donachie S.P."/>
        </authorList>
    </citation>
    <scope>NUCLEOTIDE SEQUENCE</scope>
    <source>
        <strain evidence="13">73W</strain>
    </source>
</reference>
<keyword evidence="2 8" id="KW-0813">Transport</keyword>
<evidence type="ECO:0000256" key="6">
    <source>
        <dbReference type="ARBA" id="ARBA00023136"/>
    </source>
</evidence>
<evidence type="ECO:0000256" key="2">
    <source>
        <dbReference type="ARBA" id="ARBA00022448"/>
    </source>
</evidence>
<feature type="signal peptide" evidence="10">
    <location>
        <begin position="1"/>
        <end position="22"/>
    </location>
</feature>
<protein>
    <submittedName>
        <fullName evidence="13">TonB-dependent receptor</fullName>
    </submittedName>
</protein>
<dbReference type="Pfam" id="PF00593">
    <property type="entry name" value="TonB_dep_Rec_b-barrel"/>
    <property type="match status" value="1"/>
</dbReference>
<comment type="similarity">
    <text evidence="8 9">Belongs to the TonB-dependent receptor family.</text>
</comment>
<keyword evidence="6 8" id="KW-0472">Membrane</keyword>
<dbReference type="PANTHER" id="PTHR47234">
    <property type="match status" value="1"/>
</dbReference>
<feature type="domain" description="TonB-dependent receptor plug" evidence="12">
    <location>
        <begin position="53"/>
        <end position="167"/>
    </location>
</feature>
<dbReference type="InterPro" id="IPR036942">
    <property type="entry name" value="Beta-barrel_TonB_sf"/>
</dbReference>
<dbReference type="SUPFAM" id="SSF56935">
    <property type="entry name" value="Porins"/>
    <property type="match status" value="1"/>
</dbReference>
<dbReference type="InterPro" id="IPR012910">
    <property type="entry name" value="Plug_dom"/>
</dbReference>
<evidence type="ECO:0000256" key="8">
    <source>
        <dbReference type="PROSITE-ProRule" id="PRU01360"/>
    </source>
</evidence>
<dbReference type="RefSeq" id="WP_369060885.1">
    <property type="nucleotide sequence ID" value="NZ_CP158375.1"/>
</dbReference>
<dbReference type="PANTHER" id="PTHR47234:SF3">
    <property type="entry name" value="SECRETIN_TONB SHORT N-TERMINAL DOMAIN-CONTAINING PROTEIN"/>
    <property type="match status" value="1"/>
</dbReference>
<dbReference type="AlphaFoldDB" id="A0AB39KVJ6"/>
<dbReference type="Gene3D" id="2.40.170.20">
    <property type="entry name" value="TonB-dependent receptor, beta-barrel domain"/>
    <property type="match status" value="1"/>
</dbReference>
<keyword evidence="4 8" id="KW-0812">Transmembrane</keyword>
<dbReference type="InterPro" id="IPR000531">
    <property type="entry name" value="Beta-barrel_TonB"/>
</dbReference>
<evidence type="ECO:0000256" key="1">
    <source>
        <dbReference type="ARBA" id="ARBA00004571"/>
    </source>
</evidence>
<evidence type="ECO:0000256" key="5">
    <source>
        <dbReference type="ARBA" id="ARBA00023077"/>
    </source>
</evidence>